<dbReference type="AlphaFoldDB" id="A0AA40DCA4"/>
<accession>A0AA40DCA4</accession>
<evidence type="ECO:0000313" key="2">
    <source>
        <dbReference type="Proteomes" id="UP001174997"/>
    </source>
</evidence>
<dbReference type="EMBL" id="JAULSY010000038">
    <property type="protein sequence ID" value="KAK0669841.1"/>
    <property type="molecule type" value="Genomic_DNA"/>
</dbReference>
<evidence type="ECO:0000313" key="1">
    <source>
        <dbReference type="EMBL" id="KAK0669841.1"/>
    </source>
</evidence>
<sequence length="425" mass="48543">MPTFTEPPKRWHGGEECPNEIIASQVPRGIKMQTIYAALLKCPNITTLKIRGVWHTGGCVITENPYWMSFPFDHLGQDRFPSRLEVLTLDGYMSDELGGPQTATQWYYSRLPWWADGNKVDRTMLCGVQSTKTSMERWVEAMDFSKLHTLNFIHEGGEAYSLTETVAKVLPSRLPNLRKLSLYYRVGQKFILGLPQNSLHHLAWRNAWQRSQWDHPALPSPLIPVLRRQGASLKSFYFHTDETQKASAPVLTICEIRRLVELAPNIQSLVIDLRRSNSSGMCDWPWDELKVMAEGLPELVDLTVYFDLVVDVGRAGIAKPKVDQDAAVEISQFLWKYKAGKPLHRLTLRAGDWGTQEQYGMMGPPWFAEKRAQARCTVVDEAAHVDSLGPIWCEAWQTKLDGYSSIFSPGAKLEWEDRFLDPFFR</sequence>
<organism evidence="1 2">
    <name type="scientific">Cercophora samala</name>
    <dbReference type="NCBI Taxonomy" id="330535"/>
    <lineage>
        <taxon>Eukaryota</taxon>
        <taxon>Fungi</taxon>
        <taxon>Dikarya</taxon>
        <taxon>Ascomycota</taxon>
        <taxon>Pezizomycotina</taxon>
        <taxon>Sordariomycetes</taxon>
        <taxon>Sordariomycetidae</taxon>
        <taxon>Sordariales</taxon>
        <taxon>Lasiosphaeriaceae</taxon>
        <taxon>Cercophora</taxon>
    </lineage>
</organism>
<proteinExistence type="predicted"/>
<comment type="caution">
    <text evidence="1">The sequence shown here is derived from an EMBL/GenBank/DDBJ whole genome shotgun (WGS) entry which is preliminary data.</text>
</comment>
<dbReference type="Proteomes" id="UP001174997">
    <property type="component" value="Unassembled WGS sequence"/>
</dbReference>
<reference evidence="1" key="1">
    <citation type="submission" date="2023-06" db="EMBL/GenBank/DDBJ databases">
        <title>Genome-scale phylogeny and comparative genomics of the fungal order Sordariales.</title>
        <authorList>
            <consortium name="Lawrence Berkeley National Laboratory"/>
            <person name="Hensen N."/>
            <person name="Bonometti L."/>
            <person name="Westerberg I."/>
            <person name="Brannstrom I.O."/>
            <person name="Guillou S."/>
            <person name="Cros-Aarteil S."/>
            <person name="Calhoun S."/>
            <person name="Haridas S."/>
            <person name="Kuo A."/>
            <person name="Mondo S."/>
            <person name="Pangilinan J."/>
            <person name="Riley R."/>
            <person name="Labutti K."/>
            <person name="Andreopoulos B."/>
            <person name="Lipzen A."/>
            <person name="Chen C."/>
            <person name="Yanf M."/>
            <person name="Daum C."/>
            <person name="Ng V."/>
            <person name="Clum A."/>
            <person name="Steindorff A."/>
            <person name="Ohm R."/>
            <person name="Martin F."/>
            <person name="Silar P."/>
            <person name="Natvig D."/>
            <person name="Lalanne C."/>
            <person name="Gautier V."/>
            <person name="Ament-Velasquez S.L."/>
            <person name="Kruys A."/>
            <person name="Hutchinson M.I."/>
            <person name="Powell A.J."/>
            <person name="Barry K."/>
            <person name="Miller A.N."/>
            <person name="Grigoriev I.V."/>
            <person name="Debuchy R."/>
            <person name="Gladieux P."/>
            <person name="Thoren M.H."/>
            <person name="Johannesson H."/>
        </authorList>
    </citation>
    <scope>NUCLEOTIDE SEQUENCE</scope>
    <source>
        <strain evidence="1">CBS 307.81</strain>
    </source>
</reference>
<name>A0AA40DCA4_9PEZI</name>
<protein>
    <submittedName>
        <fullName evidence="1">Uncharacterized protein</fullName>
    </submittedName>
</protein>
<keyword evidence="2" id="KW-1185">Reference proteome</keyword>
<gene>
    <name evidence="1" type="ORF">QBC41DRAFT_302153</name>
</gene>